<dbReference type="OrthoDB" id="9791588at2"/>
<comment type="caution">
    <text evidence="8">The sequence shown here is derived from an EMBL/GenBank/DDBJ whole genome shotgun (WGS) entry which is preliminary data.</text>
</comment>
<dbReference type="Proteomes" id="UP000183700">
    <property type="component" value="Unassembled WGS sequence"/>
</dbReference>
<feature type="transmembrane region" description="Helical" evidence="7">
    <location>
        <begin position="129"/>
        <end position="153"/>
    </location>
</feature>
<evidence type="ECO:0000256" key="3">
    <source>
        <dbReference type="ARBA" id="ARBA00022475"/>
    </source>
</evidence>
<accession>A0A1L8STW8</accession>
<dbReference type="RefSeq" id="WP_071862421.1">
    <property type="nucleotide sequence ID" value="NZ_JBHLVS010000013.1"/>
</dbReference>
<dbReference type="Gene3D" id="1.20.1740.10">
    <property type="entry name" value="Amino acid/polyamine transporter I"/>
    <property type="match status" value="1"/>
</dbReference>
<keyword evidence="2" id="KW-0813">Transport</keyword>
<dbReference type="GO" id="GO:0022857">
    <property type="term" value="F:transmembrane transporter activity"/>
    <property type="evidence" value="ECO:0007669"/>
    <property type="project" value="InterPro"/>
</dbReference>
<dbReference type="PIRSF" id="PIRSF006060">
    <property type="entry name" value="AA_transporter"/>
    <property type="match status" value="1"/>
</dbReference>
<keyword evidence="9" id="KW-1185">Reference proteome</keyword>
<evidence type="ECO:0000256" key="4">
    <source>
        <dbReference type="ARBA" id="ARBA00022692"/>
    </source>
</evidence>
<reference evidence="8 9" key="1">
    <citation type="submission" date="2014-12" db="EMBL/GenBank/DDBJ databases">
        <title>Draft genome sequences of 29 type strains of Enterococci.</title>
        <authorList>
            <person name="Zhong Z."/>
            <person name="Sun Z."/>
            <person name="Liu W."/>
            <person name="Zhang W."/>
            <person name="Zhang H."/>
        </authorList>
    </citation>
    <scope>NUCLEOTIDE SEQUENCE [LARGE SCALE GENOMIC DNA]</scope>
    <source>
        <strain evidence="8 9">DSM 22802</strain>
    </source>
</reference>
<proteinExistence type="predicted"/>
<dbReference type="PANTHER" id="PTHR42770:SF15">
    <property type="entry name" value="GLUTAMATE_GAMMA-AMINOBUTYRATE ANTIPORTER-RELATED"/>
    <property type="match status" value="1"/>
</dbReference>
<feature type="transmembrane region" description="Helical" evidence="7">
    <location>
        <begin position="290"/>
        <end position="310"/>
    </location>
</feature>
<evidence type="ECO:0000313" key="9">
    <source>
        <dbReference type="Proteomes" id="UP000183700"/>
    </source>
</evidence>
<feature type="transmembrane region" description="Helical" evidence="7">
    <location>
        <begin position="85"/>
        <end position="109"/>
    </location>
</feature>
<dbReference type="STRING" id="319970.RV00_GL002630"/>
<evidence type="ECO:0000256" key="2">
    <source>
        <dbReference type="ARBA" id="ARBA00022448"/>
    </source>
</evidence>
<organism evidence="8 9">
    <name type="scientific">Enterococcus devriesei</name>
    <dbReference type="NCBI Taxonomy" id="319970"/>
    <lineage>
        <taxon>Bacteria</taxon>
        <taxon>Bacillati</taxon>
        <taxon>Bacillota</taxon>
        <taxon>Bacilli</taxon>
        <taxon>Lactobacillales</taxon>
        <taxon>Enterococcaceae</taxon>
        <taxon>Enterococcus</taxon>
    </lineage>
</organism>
<keyword evidence="6 7" id="KW-0472">Membrane</keyword>
<feature type="transmembrane region" description="Helical" evidence="7">
    <location>
        <begin position="368"/>
        <end position="392"/>
    </location>
</feature>
<name>A0A1L8STW8_9ENTE</name>
<comment type="subcellular location">
    <subcellularLocation>
        <location evidence="1">Cell membrane</location>
        <topology evidence="1">Multi-pass membrane protein</topology>
    </subcellularLocation>
</comment>
<dbReference type="InterPro" id="IPR050367">
    <property type="entry name" value="APC_superfamily"/>
</dbReference>
<gene>
    <name evidence="8" type="ORF">RV00_GL002630</name>
</gene>
<keyword evidence="4 7" id="KW-0812">Transmembrane</keyword>
<dbReference type="Pfam" id="PF13520">
    <property type="entry name" value="AA_permease_2"/>
    <property type="match status" value="1"/>
</dbReference>
<feature type="transmembrane region" description="Helical" evidence="7">
    <location>
        <begin position="165"/>
        <end position="183"/>
    </location>
</feature>
<evidence type="ECO:0000256" key="5">
    <source>
        <dbReference type="ARBA" id="ARBA00022989"/>
    </source>
</evidence>
<feature type="transmembrane region" description="Helical" evidence="7">
    <location>
        <begin position="412"/>
        <end position="433"/>
    </location>
</feature>
<feature type="transmembrane region" description="Helical" evidence="7">
    <location>
        <begin position="236"/>
        <end position="260"/>
    </location>
</feature>
<dbReference type="EMBL" id="JXKM01000006">
    <property type="protein sequence ID" value="OJG35445.1"/>
    <property type="molecule type" value="Genomic_DNA"/>
</dbReference>
<evidence type="ECO:0000256" key="7">
    <source>
        <dbReference type="SAM" id="Phobius"/>
    </source>
</evidence>
<keyword evidence="5 7" id="KW-1133">Transmembrane helix</keyword>
<protein>
    <submittedName>
        <fullName evidence="8">Amino acid permease</fullName>
    </submittedName>
</protein>
<keyword evidence="3" id="KW-1003">Cell membrane</keyword>
<dbReference type="InterPro" id="IPR002293">
    <property type="entry name" value="AA/rel_permease1"/>
</dbReference>
<dbReference type="PANTHER" id="PTHR42770">
    <property type="entry name" value="AMINO ACID TRANSPORTER-RELATED"/>
    <property type="match status" value="1"/>
</dbReference>
<feature type="transmembrane region" description="Helical" evidence="7">
    <location>
        <begin position="203"/>
        <end position="224"/>
    </location>
</feature>
<dbReference type="GO" id="GO:0005886">
    <property type="term" value="C:plasma membrane"/>
    <property type="evidence" value="ECO:0007669"/>
    <property type="project" value="UniProtKB-SubCell"/>
</dbReference>
<evidence type="ECO:0000313" key="8">
    <source>
        <dbReference type="EMBL" id="OJG35445.1"/>
    </source>
</evidence>
<sequence>MENSNSRQRLGSVALMLMTFSAVFAFPSIVNNSIQIGLATIPGYLFGTIFYFLPFILMIAEFASANSGKESGVHSWLQSVLGEKWAFLGAWSYFFVNLFFFCSLLPNTLIYGSYAFGGANVFQGGNSTIIIAIISIFLFWLMTWVCIKGVSWISKVTSFAGSARLFMGVAFVVLAFIVVFGFGKEPAQEFTMQSIKPTFNWTFFMTMAWILQAVGGGESIGVYIKDVKGGNSTFVRTMIGATIIVGIMYVLGAVAVGFVVPSDVLKGNFSNGIFDIFKILGSYFHIPSGVMVRLVGLILFIGSLGSLALWTAAPVKVFFSEIPEGVFGKWLVKTNEEGNPTNALVVQGIIVTMLLIIPALGIGNMDSFLATLINMTASTSLLPVLFLLIAYIGLRLKKDSMPRSFKFGNRHFGIFAGITLLVIFIFVFFMSTVPDPQLIMAEIHGTLPAGEASPIGMLIYNIAGLVIFMGFAWLCWNRYERKSKLINNKETKVEVTGK</sequence>
<feature type="transmembrane region" description="Helical" evidence="7">
    <location>
        <begin position="343"/>
        <end position="362"/>
    </location>
</feature>
<feature type="transmembrane region" description="Helical" evidence="7">
    <location>
        <begin position="453"/>
        <end position="476"/>
    </location>
</feature>
<evidence type="ECO:0000256" key="1">
    <source>
        <dbReference type="ARBA" id="ARBA00004651"/>
    </source>
</evidence>
<evidence type="ECO:0000256" key="6">
    <source>
        <dbReference type="ARBA" id="ARBA00023136"/>
    </source>
</evidence>
<feature type="transmembrane region" description="Helical" evidence="7">
    <location>
        <begin position="41"/>
        <end position="64"/>
    </location>
</feature>
<dbReference type="AlphaFoldDB" id="A0A1L8STW8"/>